<evidence type="ECO:0000256" key="5">
    <source>
        <dbReference type="ARBA" id="ARBA00022989"/>
    </source>
</evidence>
<evidence type="ECO:0000256" key="4">
    <source>
        <dbReference type="ARBA" id="ARBA00022692"/>
    </source>
</evidence>
<dbReference type="PANTHER" id="PTHR47371:SF3">
    <property type="entry name" value="PHOSPHOGLYCEROL TRANSFERASE I"/>
    <property type="match status" value="1"/>
</dbReference>
<keyword evidence="10" id="KW-1185">Reference proteome</keyword>
<evidence type="ECO:0000256" key="3">
    <source>
        <dbReference type="ARBA" id="ARBA00022475"/>
    </source>
</evidence>
<feature type="transmembrane region" description="Helical" evidence="7">
    <location>
        <begin position="40"/>
        <end position="60"/>
    </location>
</feature>
<dbReference type="GO" id="GO:0005886">
    <property type="term" value="C:plasma membrane"/>
    <property type="evidence" value="ECO:0007669"/>
    <property type="project" value="UniProtKB-SubCell"/>
</dbReference>
<organism evidence="9 10">
    <name type="scientific">Enterococcus alcedinis</name>
    <dbReference type="NCBI Taxonomy" id="1274384"/>
    <lineage>
        <taxon>Bacteria</taxon>
        <taxon>Bacillati</taxon>
        <taxon>Bacillota</taxon>
        <taxon>Bacilli</taxon>
        <taxon>Lactobacillales</taxon>
        <taxon>Enterococcaceae</taxon>
        <taxon>Enterococcus</taxon>
    </lineage>
</organism>
<dbReference type="InterPro" id="IPR000917">
    <property type="entry name" value="Sulfatase_N"/>
</dbReference>
<dbReference type="Proteomes" id="UP000622610">
    <property type="component" value="Unassembled WGS sequence"/>
</dbReference>
<dbReference type="PANTHER" id="PTHR47371">
    <property type="entry name" value="LIPOTEICHOIC ACID SYNTHASE"/>
    <property type="match status" value="1"/>
</dbReference>
<accession>A0A917JC71</accession>
<dbReference type="InterPro" id="IPR050448">
    <property type="entry name" value="OpgB/LTA_synthase_biosynth"/>
</dbReference>
<reference evidence="9" key="2">
    <citation type="submission" date="2020-09" db="EMBL/GenBank/DDBJ databases">
        <authorList>
            <person name="Sun Q."/>
            <person name="Sedlacek I."/>
        </authorList>
    </citation>
    <scope>NUCLEOTIDE SEQUENCE</scope>
    <source>
        <strain evidence="9">CCM 8433</strain>
    </source>
</reference>
<dbReference type="EMBL" id="BMDT01000001">
    <property type="protein sequence ID" value="GGI64493.1"/>
    <property type="molecule type" value="Genomic_DNA"/>
</dbReference>
<comment type="subcellular location">
    <subcellularLocation>
        <location evidence="1">Cell membrane</location>
        <topology evidence="1">Multi-pass membrane protein</topology>
    </subcellularLocation>
</comment>
<evidence type="ECO:0000256" key="1">
    <source>
        <dbReference type="ARBA" id="ARBA00004651"/>
    </source>
</evidence>
<reference evidence="9" key="1">
    <citation type="journal article" date="2014" name="Int. J. Syst. Evol. Microbiol.">
        <title>Complete genome sequence of Corynebacterium casei LMG S-19264T (=DSM 44701T), isolated from a smear-ripened cheese.</title>
        <authorList>
            <consortium name="US DOE Joint Genome Institute (JGI-PGF)"/>
            <person name="Walter F."/>
            <person name="Albersmeier A."/>
            <person name="Kalinowski J."/>
            <person name="Ruckert C."/>
        </authorList>
    </citation>
    <scope>NUCLEOTIDE SEQUENCE</scope>
    <source>
        <strain evidence="9">CCM 8433</strain>
    </source>
</reference>
<dbReference type="SUPFAM" id="SSF53649">
    <property type="entry name" value="Alkaline phosphatase-like"/>
    <property type="match status" value="1"/>
</dbReference>
<evidence type="ECO:0000313" key="10">
    <source>
        <dbReference type="Proteomes" id="UP000622610"/>
    </source>
</evidence>
<name>A0A917JC71_9ENTE</name>
<proteinExistence type="predicted"/>
<protein>
    <recommendedName>
        <fullName evidence="8">Sulfatase N-terminal domain-containing protein</fullName>
    </recommendedName>
</protein>
<feature type="domain" description="Sulfatase N-terminal" evidence="8">
    <location>
        <begin position="130"/>
        <end position="427"/>
    </location>
</feature>
<dbReference type="AlphaFoldDB" id="A0A917JC71"/>
<evidence type="ECO:0000259" key="8">
    <source>
        <dbReference type="Pfam" id="PF00884"/>
    </source>
</evidence>
<dbReference type="CDD" id="cd16015">
    <property type="entry name" value="LTA_synthase"/>
    <property type="match status" value="1"/>
</dbReference>
<feature type="transmembrane region" description="Helical" evidence="7">
    <location>
        <begin position="72"/>
        <end position="92"/>
    </location>
</feature>
<sequence length="486" mass="55737">MVTFNNVTFDQMMYLFSQPLTGTDPRQIIEYLVNPLLTTIFYTMLILTSCYVVLFYRISLKRRESKKRLDPSFVILFFLSVISVGGSVVLSVNEIGYEDIKAYYFEDSKLYNQYYIKPEESTYVFPEKKRNLIYIFLESLESSYTSKELGGVKDENLIPNLTNMALDKGVHFSNGEYLGGMLPIPGASHTASAMVAQTAGIPLKTASGVNLHVNNYGKDGETFLPGAYSLGEILETEGYNQVLFFGSDAAFAGRDKYFQQHGNYEIRDYNWAKEKKLIPEDYKVWWGYEDAKMFEFAKETLRELGSQSEPFNFTLLTADTHFEDGYLDESTPNIFDDQYSNVIHNSDQQILSFIEWIETQSFYEDTTIVVVGDHLTMDKDFMRDTPESYQRTIYNLFLNTGYPTGIETNRLFSAVDMLPTTLSAMGVELSNNRLGLGVDLFSEEDSMIESLGYDAFYTELMKRSTFYERNFMKGTDLKQILNNQAK</sequence>
<dbReference type="InterPro" id="IPR017850">
    <property type="entry name" value="Alkaline_phosphatase_core_sf"/>
</dbReference>
<gene>
    <name evidence="9" type="ORF">GCM10011482_01470</name>
</gene>
<keyword evidence="4 7" id="KW-0812">Transmembrane</keyword>
<evidence type="ECO:0000256" key="7">
    <source>
        <dbReference type="SAM" id="Phobius"/>
    </source>
</evidence>
<evidence type="ECO:0000256" key="6">
    <source>
        <dbReference type="ARBA" id="ARBA00023136"/>
    </source>
</evidence>
<comment type="caution">
    <text evidence="9">The sequence shown here is derived from an EMBL/GenBank/DDBJ whole genome shotgun (WGS) entry which is preliminary data.</text>
</comment>
<dbReference type="Gene3D" id="3.40.720.10">
    <property type="entry name" value="Alkaline Phosphatase, subunit A"/>
    <property type="match status" value="1"/>
</dbReference>
<evidence type="ECO:0000256" key="2">
    <source>
        <dbReference type="ARBA" id="ARBA00004936"/>
    </source>
</evidence>
<keyword evidence="5 7" id="KW-1133">Transmembrane helix</keyword>
<comment type="pathway">
    <text evidence="2">Cell wall biogenesis; lipoteichoic acid biosynthesis.</text>
</comment>
<keyword evidence="6 7" id="KW-0472">Membrane</keyword>
<dbReference type="Pfam" id="PF00884">
    <property type="entry name" value="Sulfatase"/>
    <property type="match status" value="1"/>
</dbReference>
<keyword evidence="3" id="KW-1003">Cell membrane</keyword>
<evidence type="ECO:0000313" key="9">
    <source>
        <dbReference type="EMBL" id="GGI64493.1"/>
    </source>
</evidence>